<feature type="transmembrane region" description="Helical" evidence="1">
    <location>
        <begin position="234"/>
        <end position="251"/>
    </location>
</feature>
<dbReference type="PANTHER" id="PTHR45138:SF9">
    <property type="entry name" value="DIGUANYLATE CYCLASE DGCM-RELATED"/>
    <property type="match status" value="1"/>
</dbReference>
<protein>
    <submittedName>
        <fullName evidence="3">Diguanylate cyclase (GGDEF)-like protein</fullName>
    </submittedName>
</protein>
<evidence type="ECO:0000259" key="2">
    <source>
        <dbReference type="PROSITE" id="PS50887"/>
    </source>
</evidence>
<evidence type="ECO:0000313" key="4">
    <source>
        <dbReference type="Proteomes" id="UP000542742"/>
    </source>
</evidence>
<dbReference type="GO" id="GO:0052621">
    <property type="term" value="F:diguanylate cyclase activity"/>
    <property type="evidence" value="ECO:0007669"/>
    <property type="project" value="TreeGrafter"/>
</dbReference>
<dbReference type="NCBIfam" id="TIGR00254">
    <property type="entry name" value="GGDEF"/>
    <property type="match status" value="1"/>
</dbReference>
<dbReference type="Proteomes" id="UP000542742">
    <property type="component" value="Unassembled WGS sequence"/>
</dbReference>
<dbReference type="GO" id="GO:1902201">
    <property type="term" value="P:negative regulation of bacterial-type flagellum-dependent cell motility"/>
    <property type="evidence" value="ECO:0007669"/>
    <property type="project" value="TreeGrafter"/>
</dbReference>
<feature type="transmembrane region" description="Helical" evidence="1">
    <location>
        <begin position="137"/>
        <end position="161"/>
    </location>
</feature>
<dbReference type="Pfam" id="PF00990">
    <property type="entry name" value="GGDEF"/>
    <property type="match status" value="1"/>
</dbReference>
<dbReference type="RefSeq" id="WP_184950241.1">
    <property type="nucleotide sequence ID" value="NZ_BOMC01000006.1"/>
</dbReference>
<reference evidence="3 4" key="1">
    <citation type="submission" date="2020-08" db="EMBL/GenBank/DDBJ databases">
        <title>Sequencing the genomes of 1000 actinobacteria strains.</title>
        <authorList>
            <person name="Klenk H.-P."/>
        </authorList>
    </citation>
    <scope>NUCLEOTIDE SEQUENCE [LARGE SCALE GENOMIC DNA]</scope>
    <source>
        <strain evidence="3 4">DSM 45518</strain>
    </source>
</reference>
<feature type="domain" description="GGDEF" evidence="2">
    <location>
        <begin position="356"/>
        <end position="490"/>
    </location>
</feature>
<dbReference type="InterPro" id="IPR043128">
    <property type="entry name" value="Rev_trsase/Diguanyl_cyclase"/>
</dbReference>
<feature type="transmembrane region" description="Helical" evidence="1">
    <location>
        <begin position="108"/>
        <end position="125"/>
    </location>
</feature>
<dbReference type="Gene3D" id="3.30.70.270">
    <property type="match status" value="1"/>
</dbReference>
<feature type="transmembrane region" description="Helical" evidence="1">
    <location>
        <begin position="203"/>
        <end position="222"/>
    </location>
</feature>
<dbReference type="GO" id="GO:0043709">
    <property type="term" value="P:cell adhesion involved in single-species biofilm formation"/>
    <property type="evidence" value="ECO:0007669"/>
    <property type="project" value="TreeGrafter"/>
</dbReference>
<feature type="transmembrane region" description="Helical" evidence="1">
    <location>
        <begin position="296"/>
        <end position="313"/>
    </location>
</feature>
<dbReference type="FunFam" id="3.30.70.270:FF:000001">
    <property type="entry name" value="Diguanylate cyclase domain protein"/>
    <property type="match status" value="1"/>
</dbReference>
<dbReference type="InterPro" id="IPR000160">
    <property type="entry name" value="GGDEF_dom"/>
</dbReference>
<feature type="transmembrane region" description="Helical" evidence="1">
    <location>
        <begin position="173"/>
        <end position="191"/>
    </location>
</feature>
<dbReference type="EMBL" id="JACHMF010000001">
    <property type="protein sequence ID" value="MBB4691421.1"/>
    <property type="molecule type" value="Genomic_DNA"/>
</dbReference>
<dbReference type="SUPFAM" id="SSF55073">
    <property type="entry name" value="Nucleotide cyclase"/>
    <property type="match status" value="1"/>
</dbReference>
<name>A0A7W7G287_9ACTN</name>
<accession>A0A7W7G287</accession>
<dbReference type="InterPro" id="IPR029787">
    <property type="entry name" value="Nucleotide_cyclase"/>
</dbReference>
<proteinExistence type="predicted"/>
<dbReference type="AlphaFoldDB" id="A0A7W7G287"/>
<keyword evidence="1" id="KW-0812">Transmembrane</keyword>
<feature type="transmembrane region" description="Helical" evidence="1">
    <location>
        <begin position="75"/>
        <end position="96"/>
    </location>
</feature>
<dbReference type="InterPro" id="IPR050469">
    <property type="entry name" value="Diguanylate_Cyclase"/>
</dbReference>
<sequence length="498" mass="51990">MAKAQSVVLSRHVAGWQLLLAAGVVAIGTYYLFLELGPGWAGTQVALYACANTTLLVACLVAARRHRALSGMALLLAASAAVSVSADVVFYFLALVQGEVQYPSIADAGYLAAYPLMASAFLTVVRKRTPGWNFASAIDATIVAVGSGYLVFELVVVPMIATGAVDVTTFVSVAYPVGDLMLISVGARLMLGAGPRSAPLRMVGGYLALVLYADTMYSVQTLEGSYQAGNYLDAIWMSAAFLMAAGMLHPAAPQLVSRSSAVTPDATPGRLVVLAVAAVVAPTTMTVQHLRGEAPHILAAGLVCNGLFLLVLARMAGLVRAQRHAAITDGLTGLRSRRFLEQSLHAEAARATRSGGEVAMLLLDLDHFKSVNDTYGHGGGDRVLVELSRRLSAVIRPGDLAARYGGEEFAVLLPGADPQAAAEIAERIRRVVAAAPFSVDEGREHRVTVSIGIAGLPSAAAGVDELVLAADRALYEAKNSGRDRVCAAPLAEPAFAAR</sequence>
<dbReference type="GO" id="GO:0005886">
    <property type="term" value="C:plasma membrane"/>
    <property type="evidence" value="ECO:0007669"/>
    <property type="project" value="TreeGrafter"/>
</dbReference>
<gene>
    <name evidence="3" type="ORF">BKA14_001569</name>
</gene>
<feature type="transmembrane region" description="Helical" evidence="1">
    <location>
        <begin position="12"/>
        <end position="33"/>
    </location>
</feature>
<evidence type="ECO:0000256" key="1">
    <source>
        <dbReference type="SAM" id="Phobius"/>
    </source>
</evidence>
<dbReference type="PROSITE" id="PS50887">
    <property type="entry name" value="GGDEF"/>
    <property type="match status" value="1"/>
</dbReference>
<keyword evidence="1" id="KW-0472">Membrane</keyword>
<comment type="caution">
    <text evidence="3">The sequence shown here is derived from an EMBL/GenBank/DDBJ whole genome shotgun (WGS) entry which is preliminary data.</text>
</comment>
<organism evidence="3 4">
    <name type="scientific">Paractinoplanes abujensis</name>
    <dbReference type="NCBI Taxonomy" id="882441"/>
    <lineage>
        <taxon>Bacteria</taxon>
        <taxon>Bacillati</taxon>
        <taxon>Actinomycetota</taxon>
        <taxon>Actinomycetes</taxon>
        <taxon>Micromonosporales</taxon>
        <taxon>Micromonosporaceae</taxon>
        <taxon>Paractinoplanes</taxon>
    </lineage>
</organism>
<dbReference type="CDD" id="cd01949">
    <property type="entry name" value="GGDEF"/>
    <property type="match status" value="1"/>
</dbReference>
<keyword evidence="4" id="KW-1185">Reference proteome</keyword>
<evidence type="ECO:0000313" key="3">
    <source>
        <dbReference type="EMBL" id="MBB4691421.1"/>
    </source>
</evidence>
<dbReference type="PANTHER" id="PTHR45138">
    <property type="entry name" value="REGULATORY COMPONENTS OF SENSORY TRANSDUCTION SYSTEM"/>
    <property type="match status" value="1"/>
</dbReference>
<feature type="transmembrane region" description="Helical" evidence="1">
    <location>
        <begin position="271"/>
        <end position="290"/>
    </location>
</feature>
<feature type="transmembrane region" description="Helical" evidence="1">
    <location>
        <begin position="45"/>
        <end position="63"/>
    </location>
</feature>
<keyword evidence="1" id="KW-1133">Transmembrane helix</keyword>
<dbReference type="SMART" id="SM00267">
    <property type="entry name" value="GGDEF"/>
    <property type="match status" value="1"/>
</dbReference>